<dbReference type="InParanoid" id="A0A067RL50"/>
<accession>A0A067RL50</accession>
<keyword evidence="6 9" id="KW-0472">Membrane</keyword>
<dbReference type="InterPro" id="IPR044865">
    <property type="entry name" value="MRH_dom"/>
</dbReference>
<keyword evidence="8" id="KW-0325">Glycoprotein</keyword>
<dbReference type="Proteomes" id="UP000027135">
    <property type="component" value="Unassembled WGS sequence"/>
</dbReference>
<dbReference type="PANTHER" id="PTHR15071:SF29">
    <property type="entry name" value="CATION-DEPENDENT MANNOSE-6-PHOSPHATE RECEPTOR"/>
    <property type="match status" value="1"/>
</dbReference>
<feature type="domain" description="MRH" evidence="11">
    <location>
        <begin position="19"/>
        <end position="169"/>
    </location>
</feature>
<proteinExistence type="predicted"/>
<keyword evidence="12" id="KW-0675">Receptor</keyword>
<gene>
    <name evidence="12" type="ORF">L798_14156</name>
</gene>
<keyword evidence="4 10" id="KW-0732">Signal</keyword>
<evidence type="ECO:0000256" key="5">
    <source>
        <dbReference type="ARBA" id="ARBA00022989"/>
    </source>
</evidence>
<dbReference type="SMR" id="A0A067RL50"/>
<keyword evidence="7" id="KW-1015">Disulfide bond</keyword>
<dbReference type="GO" id="GO:0006622">
    <property type="term" value="P:protein targeting to lysosome"/>
    <property type="evidence" value="ECO:0007669"/>
    <property type="project" value="TreeGrafter"/>
</dbReference>
<protein>
    <submittedName>
        <fullName evidence="12">Cation-dependent mannose-6-phosphate receptor</fullName>
    </submittedName>
</protein>
<dbReference type="STRING" id="136037.A0A067RL50"/>
<comment type="subcellular location">
    <subcellularLocation>
        <location evidence="1">Endomembrane system</location>
    </subcellularLocation>
</comment>
<dbReference type="EMBL" id="KK852403">
    <property type="protein sequence ID" value="KDR24547.1"/>
    <property type="molecule type" value="Genomic_DNA"/>
</dbReference>
<feature type="chain" id="PRO_5001645293" evidence="10">
    <location>
        <begin position="22"/>
        <end position="261"/>
    </location>
</feature>
<dbReference type="Gene3D" id="2.70.130.10">
    <property type="entry name" value="Mannose-6-phosphate receptor binding domain"/>
    <property type="match status" value="1"/>
</dbReference>
<evidence type="ECO:0000256" key="9">
    <source>
        <dbReference type="SAM" id="Phobius"/>
    </source>
</evidence>
<dbReference type="SUPFAM" id="SSF50911">
    <property type="entry name" value="Mannose 6-phosphate receptor domain"/>
    <property type="match status" value="1"/>
</dbReference>
<evidence type="ECO:0000313" key="12">
    <source>
        <dbReference type="EMBL" id="KDR24547.1"/>
    </source>
</evidence>
<evidence type="ECO:0000256" key="6">
    <source>
        <dbReference type="ARBA" id="ARBA00023136"/>
    </source>
</evidence>
<sequence length="261" mass="29682">MIYSYGIGFMLLIFKFSFITCDYTQNCKLRSESSDIKRQLIQRLSPIQGQKFHVDSGGISYVITICSDASEKYPNSSVLEKQGTASTVLGRYNDTDIVGGESWLILIYGDGDGDQKNEFCKLARRVQILITCKEENEDPSLYFLEYNRNWNNTGCFFSFELQTSALCVKTGLSGGSVFCIIILTCFAVYFIVGVAHRRFIGGAKGFEQIPHRGFWKELGNLQADGCNLVCRRDIHREESWHRLTNNFNDPHDDRDEALLKP</sequence>
<evidence type="ECO:0000256" key="2">
    <source>
        <dbReference type="ARBA" id="ARBA00022448"/>
    </source>
</evidence>
<keyword evidence="5 9" id="KW-1133">Transmembrane helix</keyword>
<dbReference type="AlphaFoldDB" id="A0A067RL50"/>
<dbReference type="OMA" id="ICTHEEK"/>
<keyword evidence="2" id="KW-0813">Transport</keyword>
<organism evidence="12 13">
    <name type="scientific">Zootermopsis nevadensis</name>
    <name type="common">Dampwood termite</name>
    <dbReference type="NCBI Taxonomy" id="136037"/>
    <lineage>
        <taxon>Eukaryota</taxon>
        <taxon>Metazoa</taxon>
        <taxon>Ecdysozoa</taxon>
        <taxon>Arthropoda</taxon>
        <taxon>Hexapoda</taxon>
        <taxon>Insecta</taxon>
        <taxon>Pterygota</taxon>
        <taxon>Neoptera</taxon>
        <taxon>Polyneoptera</taxon>
        <taxon>Dictyoptera</taxon>
        <taxon>Blattodea</taxon>
        <taxon>Blattoidea</taxon>
        <taxon>Termitoidae</taxon>
        <taxon>Termopsidae</taxon>
        <taxon>Zootermopsis</taxon>
    </lineage>
</organism>
<dbReference type="OrthoDB" id="29460at2759"/>
<evidence type="ECO:0000256" key="10">
    <source>
        <dbReference type="SAM" id="SignalP"/>
    </source>
</evidence>
<evidence type="ECO:0000256" key="7">
    <source>
        <dbReference type="ARBA" id="ARBA00023157"/>
    </source>
</evidence>
<evidence type="ECO:0000313" key="13">
    <source>
        <dbReference type="Proteomes" id="UP000027135"/>
    </source>
</evidence>
<dbReference type="GO" id="GO:0005802">
    <property type="term" value="C:trans-Golgi network"/>
    <property type="evidence" value="ECO:0007669"/>
    <property type="project" value="TreeGrafter"/>
</dbReference>
<feature type="signal peptide" evidence="10">
    <location>
        <begin position="1"/>
        <end position="21"/>
    </location>
</feature>
<evidence type="ECO:0000259" key="11">
    <source>
        <dbReference type="PROSITE" id="PS51914"/>
    </source>
</evidence>
<name>A0A067RL50_ZOONE</name>
<dbReference type="InterPro" id="IPR028927">
    <property type="entry name" value="Man-6-P_rcpt"/>
</dbReference>
<dbReference type="InterPro" id="IPR009011">
    <property type="entry name" value="Man6P_isomerase_rcpt-bd_dom_sf"/>
</dbReference>
<reference evidence="12 13" key="1">
    <citation type="journal article" date="2014" name="Nat. Commun.">
        <title>Molecular traces of alternative social organization in a termite genome.</title>
        <authorList>
            <person name="Terrapon N."/>
            <person name="Li C."/>
            <person name="Robertson H.M."/>
            <person name="Ji L."/>
            <person name="Meng X."/>
            <person name="Booth W."/>
            <person name="Chen Z."/>
            <person name="Childers C.P."/>
            <person name="Glastad K.M."/>
            <person name="Gokhale K."/>
            <person name="Gowin J."/>
            <person name="Gronenberg W."/>
            <person name="Hermansen R.A."/>
            <person name="Hu H."/>
            <person name="Hunt B.G."/>
            <person name="Huylmans A.K."/>
            <person name="Khalil S.M."/>
            <person name="Mitchell R.D."/>
            <person name="Munoz-Torres M.C."/>
            <person name="Mustard J.A."/>
            <person name="Pan H."/>
            <person name="Reese J.T."/>
            <person name="Scharf M.E."/>
            <person name="Sun F."/>
            <person name="Vogel H."/>
            <person name="Xiao J."/>
            <person name="Yang W."/>
            <person name="Yang Z."/>
            <person name="Yang Z."/>
            <person name="Zhou J."/>
            <person name="Zhu J."/>
            <person name="Brent C.S."/>
            <person name="Elsik C.G."/>
            <person name="Goodisman M.A."/>
            <person name="Liberles D.A."/>
            <person name="Roe R.M."/>
            <person name="Vargo E.L."/>
            <person name="Vilcinskas A."/>
            <person name="Wang J."/>
            <person name="Bornberg-Bauer E."/>
            <person name="Korb J."/>
            <person name="Zhang G."/>
            <person name="Liebig J."/>
        </authorList>
    </citation>
    <scope>NUCLEOTIDE SEQUENCE [LARGE SCALE GENOMIC DNA]</scope>
    <source>
        <tissue evidence="12">Whole organism</tissue>
    </source>
</reference>
<keyword evidence="3 9" id="KW-0812">Transmembrane</keyword>
<dbReference type="PANTHER" id="PTHR15071">
    <property type="entry name" value="MANNOSE-6-PHOSPHATE RECEPTOR FAMILY MEMBER"/>
    <property type="match status" value="1"/>
</dbReference>
<feature type="transmembrane region" description="Helical" evidence="9">
    <location>
        <begin position="172"/>
        <end position="195"/>
    </location>
</feature>
<evidence type="ECO:0000256" key="4">
    <source>
        <dbReference type="ARBA" id="ARBA00022729"/>
    </source>
</evidence>
<evidence type="ECO:0000256" key="8">
    <source>
        <dbReference type="ARBA" id="ARBA00023180"/>
    </source>
</evidence>
<evidence type="ECO:0000256" key="1">
    <source>
        <dbReference type="ARBA" id="ARBA00004308"/>
    </source>
</evidence>
<dbReference type="Pfam" id="PF02157">
    <property type="entry name" value="Man-6-P_recep"/>
    <property type="match status" value="1"/>
</dbReference>
<dbReference type="PROSITE" id="PS51914">
    <property type="entry name" value="MRH"/>
    <property type="match status" value="1"/>
</dbReference>
<keyword evidence="13" id="KW-1185">Reference proteome</keyword>
<dbReference type="eggNOG" id="ENOG502QTJ5">
    <property type="taxonomic scope" value="Eukaryota"/>
</dbReference>
<evidence type="ECO:0000256" key="3">
    <source>
        <dbReference type="ARBA" id="ARBA00022692"/>
    </source>
</evidence>